<dbReference type="AlphaFoldDB" id="A0A6G1ISA8"/>
<proteinExistence type="predicted"/>
<dbReference type="OrthoDB" id="2157530at2759"/>
<dbReference type="PANTHER" id="PTHR24148">
    <property type="entry name" value="ANKYRIN REPEAT DOMAIN-CONTAINING PROTEIN 39 HOMOLOG-RELATED"/>
    <property type="match status" value="1"/>
</dbReference>
<feature type="non-terminal residue" evidence="2">
    <location>
        <position position="1"/>
    </location>
</feature>
<gene>
    <name evidence="2" type="ORF">K458DRAFT_249312</name>
</gene>
<dbReference type="InterPro" id="IPR052895">
    <property type="entry name" value="HetReg/Transcr_Mod"/>
</dbReference>
<feature type="domain" description="Heterokaryon incompatibility" evidence="1">
    <location>
        <begin position="2"/>
        <end position="66"/>
    </location>
</feature>
<protein>
    <recommendedName>
        <fullName evidence="1">Heterokaryon incompatibility domain-containing protein</fullName>
    </recommendedName>
</protein>
<keyword evidence="3" id="KW-1185">Reference proteome</keyword>
<accession>A0A6G1ISA8</accession>
<evidence type="ECO:0000313" key="3">
    <source>
        <dbReference type="Proteomes" id="UP000799291"/>
    </source>
</evidence>
<sequence length="72" mass="8377">EYESLSYAWGYPTGPRTVIECNGRMVLVTLNLHDALVRLRHPTAPRTMWIDAICINQEDEKEKVHKLLSWPI</sequence>
<dbReference type="PANTHER" id="PTHR24148:SF64">
    <property type="entry name" value="HETEROKARYON INCOMPATIBILITY DOMAIN-CONTAINING PROTEIN"/>
    <property type="match status" value="1"/>
</dbReference>
<dbReference type="Proteomes" id="UP000799291">
    <property type="component" value="Unassembled WGS sequence"/>
</dbReference>
<name>A0A6G1ISA8_9PLEO</name>
<dbReference type="EMBL" id="MU005593">
    <property type="protein sequence ID" value="KAF2681134.1"/>
    <property type="molecule type" value="Genomic_DNA"/>
</dbReference>
<evidence type="ECO:0000313" key="2">
    <source>
        <dbReference type="EMBL" id="KAF2681134.1"/>
    </source>
</evidence>
<organism evidence="2 3">
    <name type="scientific">Lentithecium fluviatile CBS 122367</name>
    <dbReference type="NCBI Taxonomy" id="1168545"/>
    <lineage>
        <taxon>Eukaryota</taxon>
        <taxon>Fungi</taxon>
        <taxon>Dikarya</taxon>
        <taxon>Ascomycota</taxon>
        <taxon>Pezizomycotina</taxon>
        <taxon>Dothideomycetes</taxon>
        <taxon>Pleosporomycetidae</taxon>
        <taxon>Pleosporales</taxon>
        <taxon>Massarineae</taxon>
        <taxon>Lentitheciaceae</taxon>
        <taxon>Lentithecium</taxon>
    </lineage>
</organism>
<evidence type="ECO:0000259" key="1">
    <source>
        <dbReference type="Pfam" id="PF06985"/>
    </source>
</evidence>
<feature type="non-terminal residue" evidence="2">
    <location>
        <position position="72"/>
    </location>
</feature>
<dbReference type="Pfam" id="PF06985">
    <property type="entry name" value="HET"/>
    <property type="match status" value="1"/>
</dbReference>
<reference evidence="2" key="1">
    <citation type="journal article" date="2020" name="Stud. Mycol.">
        <title>101 Dothideomycetes genomes: a test case for predicting lifestyles and emergence of pathogens.</title>
        <authorList>
            <person name="Haridas S."/>
            <person name="Albert R."/>
            <person name="Binder M."/>
            <person name="Bloem J."/>
            <person name="Labutti K."/>
            <person name="Salamov A."/>
            <person name="Andreopoulos B."/>
            <person name="Baker S."/>
            <person name="Barry K."/>
            <person name="Bills G."/>
            <person name="Bluhm B."/>
            <person name="Cannon C."/>
            <person name="Castanera R."/>
            <person name="Culley D."/>
            <person name="Daum C."/>
            <person name="Ezra D."/>
            <person name="Gonzalez J."/>
            <person name="Henrissat B."/>
            <person name="Kuo A."/>
            <person name="Liang C."/>
            <person name="Lipzen A."/>
            <person name="Lutzoni F."/>
            <person name="Magnuson J."/>
            <person name="Mondo S."/>
            <person name="Nolan M."/>
            <person name="Ohm R."/>
            <person name="Pangilinan J."/>
            <person name="Park H.-J."/>
            <person name="Ramirez L."/>
            <person name="Alfaro M."/>
            <person name="Sun H."/>
            <person name="Tritt A."/>
            <person name="Yoshinaga Y."/>
            <person name="Zwiers L.-H."/>
            <person name="Turgeon B."/>
            <person name="Goodwin S."/>
            <person name="Spatafora J."/>
            <person name="Crous P."/>
            <person name="Grigoriev I."/>
        </authorList>
    </citation>
    <scope>NUCLEOTIDE SEQUENCE</scope>
    <source>
        <strain evidence="2">CBS 122367</strain>
    </source>
</reference>
<dbReference type="InterPro" id="IPR010730">
    <property type="entry name" value="HET"/>
</dbReference>